<dbReference type="CDD" id="cd00010">
    <property type="entry name" value="AAI_LTSS"/>
    <property type="match status" value="1"/>
</dbReference>
<dbReference type="Proteomes" id="UP000516437">
    <property type="component" value="Chromosome 3"/>
</dbReference>
<sequence length="168" mass="17962">MTTTTASAPLLLVALVLASVFFLSATAARRPPVSTCTQELVLISPCLPYISAPPNKLSEAPSEKCCDALSLTMNSSRSGVCLCYLVLEPMILGFPVNGARVLSLCRVCMRLRDGSSSRSISLASLCSGFSAPGFLDSTLLAMEVFPYIFHGLQEFLCCVLIKTIQVMD</sequence>
<dbReference type="InterPro" id="IPR016140">
    <property type="entry name" value="Bifunc_inhib/LTP/seed_store"/>
</dbReference>
<accession>A0A6A1VPB8</accession>
<proteinExistence type="predicted"/>
<dbReference type="InterPro" id="IPR053353">
    <property type="entry name" value="Plant_LTP_GPI-anchored"/>
</dbReference>
<dbReference type="SUPFAM" id="SSF47699">
    <property type="entry name" value="Bifunctional inhibitor/lipid-transfer protein/seed storage 2S albumin"/>
    <property type="match status" value="1"/>
</dbReference>
<evidence type="ECO:0000313" key="5">
    <source>
        <dbReference type="Proteomes" id="UP000516437"/>
    </source>
</evidence>
<evidence type="ECO:0000259" key="2">
    <source>
        <dbReference type="Pfam" id="PF14368"/>
    </source>
</evidence>
<dbReference type="Pfam" id="PF14368">
    <property type="entry name" value="LTP_2"/>
    <property type="match status" value="1"/>
</dbReference>
<dbReference type="OrthoDB" id="786778at2759"/>
<feature type="chain" id="PRO_5035382540" description="Bifunctional inhibitor/plant lipid transfer protein/seed storage helical domain-containing protein" evidence="1">
    <location>
        <begin position="19"/>
        <end position="168"/>
    </location>
</feature>
<keyword evidence="5" id="KW-1185">Reference proteome</keyword>
<comment type="caution">
    <text evidence="3">The sequence shown here is derived from an EMBL/GenBank/DDBJ whole genome shotgun (WGS) entry which is preliminary data.</text>
</comment>
<feature type="signal peptide" evidence="1">
    <location>
        <begin position="1"/>
        <end position="18"/>
    </location>
</feature>
<dbReference type="EMBL" id="RXIC02000023">
    <property type="protein sequence ID" value="KAB1214694.1"/>
    <property type="molecule type" value="Genomic_DNA"/>
</dbReference>
<dbReference type="Gene3D" id="1.10.110.10">
    <property type="entry name" value="Plant lipid-transfer and hydrophobic proteins"/>
    <property type="match status" value="1"/>
</dbReference>
<dbReference type="PANTHER" id="PTHR35747:SF2">
    <property type="entry name" value="NON-SPECIFIC LIPID TRANSFER PROTEIN GPI-ANCHORED 25"/>
    <property type="match status" value="1"/>
</dbReference>
<feature type="domain" description="Bifunctional inhibitor/plant lipid transfer protein/seed storage helical" evidence="2">
    <location>
        <begin position="21"/>
        <end position="110"/>
    </location>
</feature>
<protein>
    <recommendedName>
        <fullName evidence="2">Bifunctional inhibitor/plant lipid transfer protein/seed storage helical domain-containing protein</fullName>
    </recommendedName>
</protein>
<reference evidence="3" key="3">
    <citation type="submission" date="2019-09" db="EMBL/GenBank/DDBJ databases">
        <authorList>
            <person name="Gao Z."/>
        </authorList>
    </citation>
    <scope>NUCLEOTIDE SEQUENCE</scope>
    <source>
        <tissue evidence="3">Leaves</tissue>
    </source>
</reference>
<keyword evidence="1" id="KW-0732">Signal</keyword>
<dbReference type="AlphaFoldDB" id="A0A6A1VPB8"/>
<name>A0A6A1VPB8_9ROSI</name>
<dbReference type="Proteomes" id="UP000516437">
    <property type="component" value="Chromosome 5"/>
</dbReference>
<gene>
    <name evidence="4" type="ORF">CJ030_MR3G014444</name>
    <name evidence="3" type="ORF">CJ030_MR5G003259</name>
</gene>
<dbReference type="PANTHER" id="PTHR35747">
    <property type="entry name" value="BIFUNCTIONAL INHIBITOR/LIPID-TRANSFER PROTEIN/SEED STORAGE 2S ALBUMIN SUPERFAMILY PROTEIN"/>
    <property type="match status" value="1"/>
</dbReference>
<evidence type="ECO:0000313" key="3">
    <source>
        <dbReference type="EMBL" id="KAB1214694.1"/>
    </source>
</evidence>
<evidence type="ECO:0000256" key="1">
    <source>
        <dbReference type="SAM" id="SignalP"/>
    </source>
</evidence>
<reference evidence="3 5" key="2">
    <citation type="journal article" date="2019" name="Plant Biotechnol. J.">
        <title>The red bayberry genome and genetic basis of sex determination.</title>
        <authorList>
            <person name="Jia H.M."/>
            <person name="Jia H.J."/>
            <person name="Cai Q.L."/>
            <person name="Wang Y."/>
            <person name="Zhao H.B."/>
            <person name="Yang W.F."/>
            <person name="Wang G.Y."/>
            <person name="Li Y.H."/>
            <person name="Zhan D.L."/>
            <person name="Shen Y.T."/>
            <person name="Niu Q.F."/>
            <person name="Chang L."/>
            <person name="Qiu J."/>
            <person name="Zhao L."/>
            <person name="Xie H.B."/>
            <person name="Fu W.Y."/>
            <person name="Jin J."/>
            <person name="Li X.W."/>
            <person name="Jiao Y."/>
            <person name="Zhou C.C."/>
            <person name="Tu T."/>
            <person name="Chai C.Y."/>
            <person name="Gao J.L."/>
            <person name="Fan L.J."/>
            <person name="van de Weg E."/>
            <person name="Wang J.Y."/>
            <person name="Gao Z.S."/>
        </authorList>
    </citation>
    <scope>NUCLEOTIDE SEQUENCE [LARGE SCALE GENOMIC DNA]</scope>
    <source>
        <tissue evidence="3">Leaves</tissue>
    </source>
</reference>
<evidence type="ECO:0000313" key="4">
    <source>
        <dbReference type="EMBL" id="KAB1218146.1"/>
    </source>
</evidence>
<dbReference type="InterPro" id="IPR036312">
    <property type="entry name" value="Bifun_inhib/LTP/seed_sf"/>
</dbReference>
<dbReference type="EMBL" id="RXIC02000021">
    <property type="protein sequence ID" value="KAB1218146.1"/>
    <property type="molecule type" value="Genomic_DNA"/>
</dbReference>
<organism evidence="3 5">
    <name type="scientific">Morella rubra</name>
    <name type="common">Chinese bayberry</name>
    <dbReference type="NCBI Taxonomy" id="262757"/>
    <lineage>
        <taxon>Eukaryota</taxon>
        <taxon>Viridiplantae</taxon>
        <taxon>Streptophyta</taxon>
        <taxon>Embryophyta</taxon>
        <taxon>Tracheophyta</taxon>
        <taxon>Spermatophyta</taxon>
        <taxon>Magnoliopsida</taxon>
        <taxon>eudicotyledons</taxon>
        <taxon>Gunneridae</taxon>
        <taxon>Pentapetalae</taxon>
        <taxon>rosids</taxon>
        <taxon>fabids</taxon>
        <taxon>Fagales</taxon>
        <taxon>Myricaceae</taxon>
        <taxon>Morella</taxon>
    </lineage>
</organism>
<reference evidence="3" key="1">
    <citation type="submission" date="2018-07" db="EMBL/GenBank/DDBJ databases">
        <authorList>
            <person name="Gao Z.-S."/>
            <person name="Jia H.-M."/>
            <person name="Jia H.-J."/>
            <person name="Cai Q.-L."/>
            <person name="Wang Y."/>
            <person name="Zhao H.-B."/>
        </authorList>
    </citation>
    <scope>NUCLEOTIDE SEQUENCE</scope>
    <source>
        <tissue evidence="3">Leaves</tissue>
    </source>
</reference>